<comment type="similarity">
    <text evidence="2">Belongs to the HpcH/HpaI aldolase family.</text>
</comment>
<keyword evidence="3" id="KW-0479">Metal-binding</keyword>
<comment type="caution">
    <text evidence="6">The sequence shown here is derived from an EMBL/GenBank/DDBJ whole genome shotgun (WGS) entry which is preliminary data.</text>
</comment>
<dbReference type="InterPro" id="IPR011206">
    <property type="entry name" value="Citrate_lyase_beta/mcl1/mcl2"/>
</dbReference>
<dbReference type="InterPro" id="IPR015813">
    <property type="entry name" value="Pyrv/PenolPyrv_kinase-like_dom"/>
</dbReference>
<evidence type="ECO:0000256" key="4">
    <source>
        <dbReference type="ARBA" id="ARBA00022842"/>
    </source>
</evidence>
<keyword evidence="7" id="KW-1185">Reference proteome</keyword>
<reference evidence="7" key="1">
    <citation type="journal article" date="2019" name="Int. J. Syst. Evol. Microbiol.">
        <title>The Global Catalogue of Microorganisms (GCM) 10K type strain sequencing project: providing services to taxonomists for standard genome sequencing and annotation.</title>
        <authorList>
            <consortium name="The Broad Institute Genomics Platform"/>
            <consortium name="The Broad Institute Genome Sequencing Center for Infectious Disease"/>
            <person name="Wu L."/>
            <person name="Ma J."/>
        </authorList>
    </citation>
    <scope>NUCLEOTIDE SEQUENCE [LARGE SCALE GENOMIC DNA]</scope>
    <source>
        <strain evidence="7">CECT 8531</strain>
    </source>
</reference>
<protein>
    <submittedName>
        <fullName evidence="6">HpcH/HpaI aldolase/citrate lyase family protein</fullName>
    </submittedName>
</protein>
<dbReference type="InterPro" id="IPR040442">
    <property type="entry name" value="Pyrv_kinase-like_dom_sf"/>
</dbReference>
<dbReference type="GO" id="GO:0016829">
    <property type="term" value="F:lyase activity"/>
    <property type="evidence" value="ECO:0007669"/>
    <property type="project" value="UniProtKB-KW"/>
</dbReference>
<accession>A0ABV8RJJ6</accession>
<evidence type="ECO:0000256" key="3">
    <source>
        <dbReference type="ARBA" id="ARBA00022723"/>
    </source>
</evidence>
<dbReference type="PIRSF" id="PIRSF015582">
    <property type="entry name" value="Cit_lyase_B"/>
    <property type="match status" value="1"/>
</dbReference>
<dbReference type="PANTHER" id="PTHR32308">
    <property type="entry name" value="LYASE BETA SUBUNIT, PUTATIVE (AFU_ORTHOLOGUE AFUA_4G13030)-RELATED"/>
    <property type="match status" value="1"/>
</dbReference>
<dbReference type="Gene3D" id="3.20.20.60">
    <property type="entry name" value="Phosphoenolpyruvate-binding domains"/>
    <property type="match status" value="1"/>
</dbReference>
<dbReference type="SUPFAM" id="SSF51621">
    <property type="entry name" value="Phosphoenolpyruvate/pyruvate domain"/>
    <property type="match status" value="1"/>
</dbReference>
<keyword evidence="4" id="KW-0460">Magnesium</keyword>
<dbReference type="Pfam" id="PF03328">
    <property type="entry name" value="HpcH_HpaI"/>
    <property type="match status" value="1"/>
</dbReference>
<dbReference type="Proteomes" id="UP001595887">
    <property type="component" value="Unassembled WGS sequence"/>
</dbReference>
<evidence type="ECO:0000259" key="5">
    <source>
        <dbReference type="Pfam" id="PF03328"/>
    </source>
</evidence>
<sequence length="298" mass="30997">MTQISNPPPHRPRRSCLYMPASNERAMAKAASVDADVIILDLEDAVAPDAKDSARQAACDAISARKFGARETVIRINAPDSIWGQNDLRAAVASGVGAVLAPKVTSAADIAAIDSAMTAAGAASDLPLWVMIEMPAAILNITEIAAASRSSRLSAFVVGTNDLAKEMRATSVPGRAPFLTALHMTVMAARAFGLAAIDGVFNDIGDLDGLEAECAQGRMMGYDGKTAIHPAQLAHCNRIFSPEAEEVAQARAVIAAFADPANAGQAVIKVDGRMTELLHLEEAKRTVAIADSIAAAAN</sequence>
<dbReference type="InterPro" id="IPR005000">
    <property type="entry name" value="Aldolase/citrate-lyase_domain"/>
</dbReference>
<dbReference type="PANTHER" id="PTHR32308:SF10">
    <property type="entry name" value="CITRATE LYASE SUBUNIT BETA"/>
    <property type="match status" value="1"/>
</dbReference>
<gene>
    <name evidence="6" type="ORF">ACFOWX_12455</name>
</gene>
<comment type="cofactor">
    <cofactor evidence="1">
        <name>Mg(2+)</name>
        <dbReference type="ChEBI" id="CHEBI:18420"/>
    </cofactor>
</comment>
<feature type="domain" description="HpcH/HpaI aldolase/citrate lyase" evidence="5">
    <location>
        <begin position="14"/>
        <end position="230"/>
    </location>
</feature>
<proteinExistence type="inferred from homology"/>
<evidence type="ECO:0000256" key="2">
    <source>
        <dbReference type="ARBA" id="ARBA00005568"/>
    </source>
</evidence>
<evidence type="ECO:0000313" key="7">
    <source>
        <dbReference type="Proteomes" id="UP001595887"/>
    </source>
</evidence>
<dbReference type="RefSeq" id="WP_381424583.1">
    <property type="nucleotide sequence ID" value="NZ_JBHSDH010000013.1"/>
</dbReference>
<organism evidence="6 7">
    <name type="scientific">Sphingorhabdus arenilitoris</name>
    <dbReference type="NCBI Taxonomy" id="1490041"/>
    <lineage>
        <taxon>Bacteria</taxon>
        <taxon>Pseudomonadati</taxon>
        <taxon>Pseudomonadota</taxon>
        <taxon>Alphaproteobacteria</taxon>
        <taxon>Sphingomonadales</taxon>
        <taxon>Sphingomonadaceae</taxon>
        <taxon>Sphingorhabdus</taxon>
    </lineage>
</organism>
<keyword evidence="6" id="KW-0456">Lyase</keyword>
<dbReference type="EMBL" id="JBHSDH010000013">
    <property type="protein sequence ID" value="MFC4293228.1"/>
    <property type="molecule type" value="Genomic_DNA"/>
</dbReference>
<evidence type="ECO:0000256" key="1">
    <source>
        <dbReference type="ARBA" id="ARBA00001946"/>
    </source>
</evidence>
<evidence type="ECO:0000313" key="6">
    <source>
        <dbReference type="EMBL" id="MFC4293228.1"/>
    </source>
</evidence>
<name>A0ABV8RJJ6_9SPHN</name>